<name>X1USF6_9ZZZZ</name>
<sequence length="102" mass="11838">MSRKNLKCRKVNSVEFCSDTQEAYTGIGKDGKLWRGNHKGFDITVYPISLINKRQSGWEYALYNEKKKVDWDSLYETSVGGDHAKDAEQAMKWAKNTVEEWE</sequence>
<accession>X1USF6</accession>
<evidence type="ECO:0000313" key="1">
    <source>
        <dbReference type="EMBL" id="GAJ20404.1"/>
    </source>
</evidence>
<protein>
    <submittedName>
        <fullName evidence="1">Uncharacterized protein</fullName>
    </submittedName>
</protein>
<proteinExistence type="predicted"/>
<gene>
    <name evidence="1" type="ORF">S12H4_56973</name>
</gene>
<dbReference type="AlphaFoldDB" id="X1USF6"/>
<dbReference type="EMBL" id="BARW01036765">
    <property type="protein sequence ID" value="GAJ20404.1"/>
    <property type="molecule type" value="Genomic_DNA"/>
</dbReference>
<organism evidence="1">
    <name type="scientific">marine sediment metagenome</name>
    <dbReference type="NCBI Taxonomy" id="412755"/>
    <lineage>
        <taxon>unclassified sequences</taxon>
        <taxon>metagenomes</taxon>
        <taxon>ecological metagenomes</taxon>
    </lineage>
</organism>
<comment type="caution">
    <text evidence="1">The sequence shown here is derived from an EMBL/GenBank/DDBJ whole genome shotgun (WGS) entry which is preliminary data.</text>
</comment>
<reference evidence="1" key="1">
    <citation type="journal article" date="2014" name="Front. Microbiol.">
        <title>High frequency of phylogenetically diverse reductive dehalogenase-homologous genes in deep subseafloor sedimentary metagenomes.</title>
        <authorList>
            <person name="Kawai M."/>
            <person name="Futagami T."/>
            <person name="Toyoda A."/>
            <person name="Takaki Y."/>
            <person name="Nishi S."/>
            <person name="Hori S."/>
            <person name="Arai W."/>
            <person name="Tsubouchi T."/>
            <person name="Morono Y."/>
            <person name="Uchiyama I."/>
            <person name="Ito T."/>
            <person name="Fujiyama A."/>
            <person name="Inagaki F."/>
            <person name="Takami H."/>
        </authorList>
    </citation>
    <scope>NUCLEOTIDE SEQUENCE</scope>
    <source>
        <strain evidence="1">Expedition CK06-06</strain>
    </source>
</reference>